<comment type="caution">
    <text evidence="1">The sequence shown here is derived from an EMBL/GenBank/DDBJ whole genome shotgun (WGS) entry which is preliminary data.</text>
</comment>
<evidence type="ECO:0000313" key="2">
    <source>
        <dbReference type="Proteomes" id="UP000717515"/>
    </source>
</evidence>
<organism evidence="1 2">
    <name type="scientific">Mortierella alpina</name>
    <name type="common">Oleaginous fungus</name>
    <name type="synonym">Mortierella renispora</name>
    <dbReference type="NCBI Taxonomy" id="64518"/>
    <lineage>
        <taxon>Eukaryota</taxon>
        <taxon>Fungi</taxon>
        <taxon>Fungi incertae sedis</taxon>
        <taxon>Mucoromycota</taxon>
        <taxon>Mortierellomycotina</taxon>
        <taxon>Mortierellomycetes</taxon>
        <taxon>Mortierellales</taxon>
        <taxon>Mortierellaceae</taxon>
        <taxon>Mortierella</taxon>
    </lineage>
</organism>
<protein>
    <submittedName>
        <fullName evidence="1">Uncharacterized protein</fullName>
    </submittedName>
</protein>
<sequence>MMYCHENRRRQYEEGICDPFTRVSIQRHMRINKVATIQEVWLENLKRILQISVDDILSEALPSTESQTAYEACWRHNGVNFHNFFVVSPQYAVVLVNRLYMWGGMEQLPLRTSWFGEELHANPGCDYVKKECSKREDYAPNDVFKYRRIVVPKDKVWLVNSIFLDARHKHITYRSTVGMIKTLAYYNKHKHALFANKYDYSAPKRHLAAEINRTHT</sequence>
<accession>A0A9P8A5X8</accession>
<gene>
    <name evidence="1" type="ORF">KVV02_002550</name>
</gene>
<dbReference type="AlphaFoldDB" id="A0A9P8A5X8"/>
<proteinExistence type="predicted"/>
<dbReference type="Proteomes" id="UP000717515">
    <property type="component" value="Unassembled WGS sequence"/>
</dbReference>
<dbReference type="EMBL" id="JAIFTL010000103">
    <property type="protein sequence ID" value="KAG9323400.1"/>
    <property type="molecule type" value="Genomic_DNA"/>
</dbReference>
<reference evidence="1" key="1">
    <citation type="submission" date="2021-07" db="EMBL/GenBank/DDBJ databases">
        <title>Draft genome of Mortierella alpina, strain LL118, isolated from an aspen leaf litter sample.</title>
        <authorList>
            <person name="Yang S."/>
            <person name="Vinatzer B.A."/>
        </authorList>
    </citation>
    <scope>NUCLEOTIDE SEQUENCE</scope>
    <source>
        <strain evidence="1">LL118</strain>
    </source>
</reference>
<evidence type="ECO:0000313" key="1">
    <source>
        <dbReference type="EMBL" id="KAG9323400.1"/>
    </source>
</evidence>
<name>A0A9P8A5X8_MORAP</name>